<dbReference type="AlphaFoldDB" id="A0A3Q8WT04"/>
<evidence type="ECO:0000313" key="1">
    <source>
        <dbReference type="EMBL" id="AZN29381.1"/>
    </source>
</evidence>
<dbReference type="KEGG" id="fsl:EJO69_02950"/>
<gene>
    <name evidence="1" type="ORF">EJO69_02950</name>
</gene>
<dbReference type="InterPro" id="IPR025855">
    <property type="entry name" value="Replic_Relax"/>
</dbReference>
<evidence type="ECO:0000313" key="2">
    <source>
        <dbReference type="Proteomes" id="UP000270021"/>
    </source>
</evidence>
<keyword evidence="2" id="KW-1185">Reference proteome</keyword>
<reference evidence="1 2" key="1">
    <citation type="submission" date="2018-12" db="EMBL/GenBank/DDBJ databases">
        <title>Complete genome sequence of Flaviflexus salsibiostraticola KCTC 33148.</title>
        <authorList>
            <person name="Bae J.-W."/>
        </authorList>
    </citation>
    <scope>NUCLEOTIDE SEQUENCE [LARGE SCALE GENOMIC DNA]</scope>
    <source>
        <strain evidence="1 2">KCTC 33148</strain>
    </source>
</reference>
<organism evidence="1 2">
    <name type="scientific">Flaviflexus salsibiostraticola</name>
    <dbReference type="NCBI Taxonomy" id="1282737"/>
    <lineage>
        <taxon>Bacteria</taxon>
        <taxon>Bacillati</taxon>
        <taxon>Actinomycetota</taxon>
        <taxon>Actinomycetes</taxon>
        <taxon>Actinomycetales</taxon>
        <taxon>Actinomycetaceae</taxon>
        <taxon>Flaviflexus</taxon>
    </lineage>
</organism>
<dbReference type="EMBL" id="CP034438">
    <property type="protein sequence ID" value="AZN29381.1"/>
    <property type="molecule type" value="Genomic_DNA"/>
</dbReference>
<dbReference type="RefSeq" id="WP_126039028.1">
    <property type="nucleotide sequence ID" value="NZ_CP034438.1"/>
</dbReference>
<sequence>MMPPTTDALIAKLSPRDLAILDDLQQFRLLSTRHIQRLHFPIAPDTHRTAAGATKATWRVLTRLERDGLISHLQGRIGGVRQGSQGYVWQLGSTGERLQRQRHGYKTRRRYTAPSQPFMEHRAAVNDLVVRLRELQREGDIERVEVEAEPQCWRTYTGPHGVPQTLKPDLYAVITRGEYENHWFIEVDLASEHLPQIVRKAGVYRAHAATGLEQRRLGIYPAVLWITTDPPRVAAMRAALRTDPGLPKGMFTVIAASEVDAFLRGSEGGAG</sequence>
<evidence type="ECO:0008006" key="3">
    <source>
        <dbReference type="Google" id="ProtNLM"/>
    </source>
</evidence>
<proteinExistence type="predicted"/>
<dbReference type="Proteomes" id="UP000270021">
    <property type="component" value="Chromosome"/>
</dbReference>
<protein>
    <recommendedName>
        <fullName evidence="3">Replication-relaxation</fullName>
    </recommendedName>
</protein>
<dbReference type="Pfam" id="PF13814">
    <property type="entry name" value="Replic_Relax"/>
    <property type="match status" value="1"/>
</dbReference>
<dbReference type="OrthoDB" id="4146863at2"/>
<accession>A0A3Q8WT04</accession>
<name>A0A3Q8WT04_9ACTO</name>